<dbReference type="InterPro" id="IPR006094">
    <property type="entry name" value="Oxid_FAD_bind_N"/>
</dbReference>
<proteinExistence type="predicted"/>
<evidence type="ECO:0000256" key="2">
    <source>
        <dbReference type="ARBA" id="ARBA00022827"/>
    </source>
</evidence>
<name>A0A0C1YMC0_9CYAN</name>
<reference evidence="3" key="2">
    <citation type="journal article" date="2015" name="Genome Announc.">
        <title>Draft Genome Sequence of Filamentous Marine Cyanobacterium Lyngbya confervoides Strain BDU141951.</title>
        <authorList>
            <person name="Chandrababunaidu M.M."/>
            <person name="Sen D."/>
            <person name="Tripathy S."/>
        </authorList>
    </citation>
    <scope>NUCLEOTIDE SEQUENCE</scope>
    <source>
        <strain evidence="3">BDU141951</strain>
    </source>
</reference>
<dbReference type="SUPFAM" id="SSF56176">
    <property type="entry name" value="FAD-binding/transporter-associated domain-like"/>
    <property type="match status" value="1"/>
</dbReference>
<dbReference type="AlphaFoldDB" id="A0A0C1YMC0"/>
<dbReference type="PANTHER" id="PTHR11748">
    <property type="entry name" value="D-LACTATE DEHYDROGENASE"/>
    <property type="match status" value="1"/>
</dbReference>
<sequence length="454" mass="49909">MTAMAPKNVDWNRFVDTLSGVEVIRDRPQVEKLSKDYYYFSPILQTQLADKTADLVVRPKSEAEVLAVAKACVAERIPLTVRGAGTGNYGQCIPLAGGVILDLSRLNAVKWVKPGMACVEAGAKLAAIDKVTQPQGWEIRMYPSTYRTATIGGFIGGGSGGIGSIMYGQLRDRGNLNAVRVVTLEDEPRVLELRGDDVQQVNHAYGTNGIITELEIPLGPVYPWAEVIVTFDNFMTAARFGQALGDTDGLIKKLISVHAAPIPSYFAGLKAYLPEGCHAALLMVAEPSMELFQELVKEFGGTVTYHKPAEETGKKTLLAEFTWNHTTLHARNVDPSLTYLQTLFPYDPELKLVQHMHEHFGDEVMMHLEFFRVGGAVIPAALQLVRFSTPERLQAIIDYHEANGALIANPHTYLLEDGGMKTINPVQVDFKAQVDPYGLLNPGKMRGWLERMAG</sequence>
<accession>A0A0C1YMC0</accession>
<dbReference type="InterPro" id="IPR016169">
    <property type="entry name" value="FAD-bd_PCMH_sub2"/>
</dbReference>
<keyword evidence="2" id="KW-0274">FAD</keyword>
<dbReference type="GO" id="GO:0008720">
    <property type="term" value="F:D-lactate dehydrogenase (NAD+) activity"/>
    <property type="evidence" value="ECO:0007669"/>
    <property type="project" value="TreeGrafter"/>
</dbReference>
<dbReference type="SUPFAM" id="SSF55103">
    <property type="entry name" value="FAD-linked oxidases, C-terminal domain"/>
    <property type="match status" value="1"/>
</dbReference>
<dbReference type="GO" id="GO:0004458">
    <property type="term" value="F:D-lactate dehydrogenase (cytochrome) activity"/>
    <property type="evidence" value="ECO:0007669"/>
    <property type="project" value="TreeGrafter"/>
</dbReference>
<dbReference type="GO" id="GO:0071949">
    <property type="term" value="F:FAD binding"/>
    <property type="evidence" value="ECO:0007669"/>
    <property type="project" value="InterPro"/>
</dbReference>
<dbReference type="PROSITE" id="PS51387">
    <property type="entry name" value="FAD_PCMH"/>
    <property type="match status" value="1"/>
</dbReference>
<dbReference type="EMBL" id="JTHE02000003">
    <property type="protein sequence ID" value="NEV68495.1"/>
    <property type="molecule type" value="Genomic_DNA"/>
</dbReference>
<keyword evidence="1" id="KW-0285">Flavoprotein</keyword>
<evidence type="ECO:0000256" key="1">
    <source>
        <dbReference type="ARBA" id="ARBA00022630"/>
    </source>
</evidence>
<dbReference type="PANTHER" id="PTHR11748:SF119">
    <property type="entry name" value="D-2-HYDROXYGLUTARATE DEHYDROGENASE"/>
    <property type="match status" value="1"/>
</dbReference>
<organism evidence="3">
    <name type="scientific">Lyngbya confervoides BDU141951</name>
    <dbReference type="NCBI Taxonomy" id="1574623"/>
    <lineage>
        <taxon>Bacteria</taxon>
        <taxon>Bacillati</taxon>
        <taxon>Cyanobacteriota</taxon>
        <taxon>Cyanophyceae</taxon>
        <taxon>Oscillatoriophycideae</taxon>
        <taxon>Oscillatoriales</taxon>
        <taxon>Microcoleaceae</taxon>
        <taxon>Lyngbya</taxon>
    </lineage>
</organism>
<dbReference type="Gene3D" id="3.30.465.10">
    <property type="match status" value="1"/>
</dbReference>
<gene>
    <name evidence="3" type="ORF">QQ91_015375</name>
</gene>
<dbReference type="InterPro" id="IPR016164">
    <property type="entry name" value="FAD-linked_Oxase-like_C"/>
</dbReference>
<dbReference type="InterPro" id="IPR016166">
    <property type="entry name" value="FAD-bd_PCMH"/>
</dbReference>
<reference evidence="3" key="1">
    <citation type="submission" date="2014-11" db="EMBL/GenBank/DDBJ databases">
        <authorList>
            <person name="Malar M.C."/>
            <person name="Sen D."/>
            <person name="Tripathy S."/>
        </authorList>
    </citation>
    <scope>NUCLEOTIDE SEQUENCE</scope>
    <source>
        <strain evidence="3">BDU141951</strain>
    </source>
</reference>
<dbReference type="GO" id="GO:1903457">
    <property type="term" value="P:lactate catabolic process"/>
    <property type="evidence" value="ECO:0007669"/>
    <property type="project" value="TreeGrafter"/>
</dbReference>
<reference evidence="3" key="3">
    <citation type="submission" date="2020-02" db="EMBL/GenBank/DDBJ databases">
        <authorList>
            <person name="Sarangi A.N."/>
            <person name="Ghosh S."/>
            <person name="Mukherjee M."/>
            <person name="Tripathy S."/>
        </authorList>
    </citation>
    <scope>NUCLEOTIDE SEQUENCE</scope>
    <source>
        <strain evidence="3">BDU141951</strain>
    </source>
</reference>
<dbReference type="Pfam" id="PF01565">
    <property type="entry name" value="FAD_binding_4"/>
    <property type="match status" value="1"/>
</dbReference>
<evidence type="ECO:0000313" key="3">
    <source>
        <dbReference type="EMBL" id="NEV68495.1"/>
    </source>
</evidence>
<comment type="caution">
    <text evidence="3">The sequence shown here is derived from an EMBL/GenBank/DDBJ whole genome shotgun (WGS) entry which is preliminary data.</text>
</comment>
<protein>
    <submittedName>
        <fullName evidence="3">FAD-binding oxidoreductase</fullName>
    </submittedName>
</protein>
<dbReference type="InterPro" id="IPR036318">
    <property type="entry name" value="FAD-bd_PCMH-like_sf"/>
</dbReference>